<comment type="caution">
    <text evidence="1">The sequence shown here is derived from an EMBL/GenBank/DDBJ whole genome shotgun (WGS) entry which is preliminary data.</text>
</comment>
<evidence type="ECO:0000313" key="2">
    <source>
        <dbReference type="Proteomes" id="UP000289821"/>
    </source>
</evidence>
<dbReference type="AlphaFoldDB" id="A0A4V1KPZ0"/>
<reference evidence="1 2" key="1">
    <citation type="submission" date="2018-07" db="EMBL/GenBank/DDBJ databases">
        <title>Leeuwenhoekiella genomics.</title>
        <authorList>
            <person name="Tahon G."/>
            <person name="Willems A."/>
        </authorList>
    </citation>
    <scope>NUCLEOTIDE SEQUENCE [LARGE SCALE GENOMIC DNA]</scope>
    <source>
        <strain evidence="1 2">R-50232</strain>
    </source>
</reference>
<dbReference type="Proteomes" id="UP000289821">
    <property type="component" value="Unassembled WGS sequence"/>
</dbReference>
<evidence type="ECO:0000313" key="1">
    <source>
        <dbReference type="EMBL" id="RXG18362.1"/>
    </source>
</evidence>
<dbReference type="RefSeq" id="WP_128759915.1">
    <property type="nucleotide sequence ID" value="NZ_QOVI01000001.1"/>
</dbReference>
<accession>A0A4V1KPZ0</accession>
<keyword evidence="2" id="KW-1185">Reference proteome</keyword>
<dbReference type="OrthoDB" id="1435451at2"/>
<dbReference type="EMBL" id="QOVI01000001">
    <property type="protein sequence ID" value="RXG18362.1"/>
    <property type="molecule type" value="Genomic_DNA"/>
</dbReference>
<name>A0A4V1KPZ0_9FLAO</name>
<protein>
    <submittedName>
        <fullName evidence="1">Uncharacterized protein</fullName>
    </submittedName>
</protein>
<sequence>MYLHYFGKQSFTNRAVNKANRILISSFYQNEIEKRLDFIDAACFLQELKSNEPQPIEVFSTWAPFRTKKETVPIQADAIHINRSQIRNSRRLLIVKLLQDYTCIRLGLLDSSQNEDRARVNSIIEKLAKSYL</sequence>
<organism evidence="1 2">
    <name type="scientific">Leeuwenhoekiella aestuarii</name>
    <dbReference type="NCBI Taxonomy" id="2249426"/>
    <lineage>
        <taxon>Bacteria</taxon>
        <taxon>Pseudomonadati</taxon>
        <taxon>Bacteroidota</taxon>
        <taxon>Flavobacteriia</taxon>
        <taxon>Flavobacteriales</taxon>
        <taxon>Flavobacteriaceae</taxon>
        <taxon>Leeuwenhoekiella</taxon>
    </lineage>
</organism>
<proteinExistence type="predicted"/>
<gene>
    <name evidence="1" type="ORF">DSM04_101555</name>
</gene>